<dbReference type="Gene3D" id="3.30.465.10">
    <property type="match status" value="1"/>
</dbReference>
<dbReference type="InterPro" id="IPR012951">
    <property type="entry name" value="BBE"/>
</dbReference>
<dbReference type="Gene3D" id="3.30.43.10">
    <property type="entry name" value="Uridine Diphospho-n-acetylenolpyruvylglucosamine Reductase, domain 2"/>
    <property type="match status" value="1"/>
</dbReference>
<proteinExistence type="inferred from homology"/>
<dbReference type="EMBL" id="CP035491">
    <property type="protein sequence ID" value="QAY74889.1"/>
    <property type="molecule type" value="Genomic_DNA"/>
</dbReference>
<evidence type="ECO:0000259" key="6">
    <source>
        <dbReference type="PROSITE" id="PS51387"/>
    </source>
</evidence>
<dbReference type="Proteomes" id="UP000291259">
    <property type="component" value="Chromosome"/>
</dbReference>
<dbReference type="AlphaFoldDB" id="A0A4P6FJU2"/>
<comment type="cofactor">
    <cofactor evidence="1">
        <name>FAD</name>
        <dbReference type="ChEBI" id="CHEBI:57692"/>
    </cofactor>
</comment>
<dbReference type="InterPro" id="IPR006093">
    <property type="entry name" value="Oxy_OxRdtase_FAD_BS"/>
</dbReference>
<dbReference type="PANTHER" id="PTHR42973:SF39">
    <property type="entry name" value="FAD-BINDING PCMH-TYPE DOMAIN-CONTAINING PROTEIN"/>
    <property type="match status" value="1"/>
</dbReference>
<dbReference type="GO" id="GO:0016491">
    <property type="term" value="F:oxidoreductase activity"/>
    <property type="evidence" value="ECO:0007669"/>
    <property type="project" value="UniProtKB-KW"/>
</dbReference>
<dbReference type="PROSITE" id="PS51387">
    <property type="entry name" value="FAD_PCMH"/>
    <property type="match status" value="1"/>
</dbReference>
<evidence type="ECO:0000256" key="2">
    <source>
        <dbReference type="ARBA" id="ARBA00005466"/>
    </source>
</evidence>
<evidence type="ECO:0000256" key="5">
    <source>
        <dbReference type="ARBA" id="ARBA00023002"/>
    </source>
</evidence>
<evidence type="ECO:0000313" key="8">
    <source>
        <dbReference type="Proteomes" id="UP000291259"/>
    </source>
</evidence>
<evidence type="ECO:0000256" key="1">
    <source>
        <dbReference type="ARBA" id="ARBA00001974"/>
    </source>
</evidence>
<keyword evidence="4" id="KW-0274">FAD</keyword>
<evidence type="ECO:0000256" key="4">
    <source>
        <dbReference type="ARBA" id="ARBA00022827"/>
    </source>
</evidence>
<sequence length="467" mass="49389">MSLRETLALLASKLDGRLAVPGDPGYDADRTAWNLAVDQRPVAVVTAASADDLVNTVRIARSAGLAVAAQATGHNAGPLTDRGLLSDAILVRTSEMRAVTVDADERVARVEPGAQWGDVVAAVSQYGLTALSGSSHDVGVAGYTLGGGLSWLARAYGIAANHVTAIEIVTADGRLRRIDADRDADLFWAVRGGGGDFGVVAAFEFRLYEIPQIVAGTLFFPFERAEEVLQAWREWTTTVPDSVTSVGRLLQFPPLPDLPAFLSGKSYVVVEAAILESPARADELLAPLRALGPTIDSVHPQATSELLQLHMDPPAPVPGYGDGLMLIELSADTVSAFVRAAGPGSGSTLLSAEIRHLGGAVKPDAARANADRLGLPQPGVTAGFEAEYLVFGVGIPTPGEIGALAASVDRLVTALDPWRADLEYLNFAERVRDPEAFFGERLAKLRQVKRAYDPTRVIRSNHPVDGI</sequence>
<dbReference type="KEGG" id="agf:ET445_05935"/>
<dbReference type="InterPro" id="IPR006094">
    <property type="entry name" value="Oxid_FAD_bind_N"/>
</dbReference>
<reference evidence="7 8" key="1">
    <citation type="submission" date="2019-01" db="EMBL/GenBank/DDBJ databases">
        <title>Genome sequencing of strain FW100M-8.</title>
        <authorList>
            <person name="Heo J."/>
            <person name="Kim S.-J."/>
            <person name="Kim J.-S."/>
            <person name="Hong S.-B."/>
            <person name="Kwon S.-W."/>
        </authorList>
    </citation>
    <scope>NUCLEOTIDE SEQUENCE [LARGE SCALE GENOMIC DNA]</scope>
    <source>
        <strain evidence="7 8">FW100M-8</strain>
    </source>
</reference>
<dbReference type="Pfam" id="PF01565">
    <property type="entry name" value="FAD_binding_4"/>
    <property type="match status" value="1"/>
</dbReference>
<dbReference type="InterPro" id="IPR016166">
    <property type="entry name" value="FAD-bd_PCMH"/>
</dbReference>
<dbReference type="OrthoDB" id="9775082at2"/>
<dbReference type="Pfam" id="PF08031">
    <property type="entry name" value="BBE"/>
    <property type="match status" value="1"/>
</dbReference>
<evidence type="ECO:0000313" key="7">
    <source>
        <dbReference type="EMBL" id="QAY74889.1"/>
    </source>
</evidence>
<keyword evidence="5" id="KW-0560">Oxidoreductase</keyword>
<dbReference type="InterPro" id="IPR036318">
    <property type="entry name" value="FAD-bd_PCMH-like_sf"/>
</dbReference>
<dbReference type="InterPro" id="IPR016169">
    <property type="entry name" value="FAD-bd_PCMH_sub2"/>
</dbReference>
<dbReference type="SUPFAM" id="SSF56176">
    <property type="entry name" value="FAD-binding/transporter-associated domain-like"/>
    <property type="match status" value="1"/>
</dbReference>
<evidence type="ECO:0000256" key="3">
    <source>
        <dbReference type="ARBA" id="ARBA00022630"/>
    </source>
</evidence>
<keyword evidence="3" id="KW-0285">Flavoprotein</keyword>
<dbReference type="InterPro" id="IPR050416">
    <property type="entry name" value="FAD-linked_Oxidoreductase"/>
</dbReference>
<keyword evidence="8" id="KW-1185">Reference proteome</keyword>
<dbReference type="GO" id="GO:0071949">
    <property type="term" value="F:FAD binding"/>
    <property type="evidence" value="ECO:0007669"/>
    <property type="project" value="InterPro"/>
</dbReference>
<accession>A0A4P6FJU2</accession>
<comment type="similarity">
    <text evidence="2">Belongs to the oxygen-dependent FAD-linked oxidoreductase family.</text>
</comment>
<dbReference type="InterPro" id="IPR016167">
    <property type="entry name" value="FAD-bd_PCMH_sub1"/>
</dbReference>
<dbReference type="PROSITE" id="PS00862">
    <property type="entry name" value="OX2_COVAL_FAD"/>
    <property type="match status" value="1"/>
</dbReference>
<dbReference type="Gene3D" id="3.40.462.20">
    <property type="match status" value="1"/>
</dbReference>
<name>A0A4P6FJU2_9MICO</name>
<organism evidence="7 8">
    <name type="scientific">Agromyces protaetiae</name>
    <dbReference type="NCBI Taxonomy" id="2509455"/>
    <lineage>
        <taxon>Bacteria</taxon>
        <taxon>Bacillati</taxon>
        <taxon>Actinomycetota</taxon>
        <taxon>Actinomycetes</taxon>
        <taxon>Micrococcales</taxon>
        <taxon>Microbacteriaceae</taxon>
        <taxon>Agromyces</taxon>
    </lineage>
</organism>
<dbReference type="PANTHER" id="PTHR42973">
    <property type="entry name" value="BINDING OXIDOREDUCTASE, PUTATIVE (AFU_ORTHOLOGUE AFUA_1G17690)-RELATED"/>
    <property type="match status" value="1"/>
</dbReference>
<feature type="domain" description="FAD-binding PCMH-type" evidence="6">
    <location>
        <begin position="37"/>
        <end position="210"/>
    </location>
</feature>
<protein>
    <submittedName>
        <fullName evidence="7">FAD-binding oxidoreductase</fullName>
    </submittedName>
</protein>
<gene>
    <name evidence="7" type="ORF">ET445_05935</name>
</gene>